<dbReference type="AlphaFoldDB" id="A0A365GYR1"/>
<keyword evidence="2" id="KW-1185">Reference proteome</keyword>
<reference evidence="1 2" key="1">
    <citation type="submission" date="2018-06" db="EMBL/GenBank/DDBJ databases">
        <title>Actinomadura craniellae sp. nov. isolated from marine sponge Craniella sp.</title>
        <authorList>
            <person name="Li L."/>
            <person name="Xu Q.H."/>
            <person name="Lin H.W."/>
            <person name="Lu Y.H."/>
        </authorList>
    </citation>
    <scope>NUCLEOTIDE SEQUENCE [LARGE SCALE GENOMIC DNA]</scope>
    <source>
        <strain evidence="1 2">LHW63021</strain>
    </source>
</reference>
<name>A0A365GYR1_9ACTN</name>
<dbReference type="EMBL" id="QLYX01000015">
    <property type="protein sequence ID" value="RAY11952.1"/>
    <property type="molecule type" value="Genomic_DNA"/>
</dbReference>
<organism evidence="1 2">
    <name type="scientific">Actinomadura craniellae</name>
    <dbReference type="NCBI Taxonomy" id="2231787"/>
    <lineage>
        <taxon>Bacteria</taxon>
        <taxon>Bacillati</taxon>
        <taxon>Actinomycetota</taxon>
        <taxon>Actinomycetes</taxon>
        <taxon>Streptosporangiales</taxon>
        <taxon>Thermomonosporaceae</taxon>
        <taxon>Actinomadura</taxon>
    </lineage>
</organism>
<sequence>MTHPGLDLTSDRVAVVVQNRPVVSCSTWLADAIRVCAGSGRGLQVLTPARSRLTLPLRLALVGPGTRWVVRDPGGGHYDGLSGAVLHWDGEMFAPPRDDAEGAPRSPVYTAPGEPPVTLLMVNATVHHPPDDDIVLGGAAEVLCASLTGAGPAGWGVSEPAGTPWRTETITALCRNRAPLPTWLTFVGRTVIGTIRVDRVGSGIEETVTLLTAAPPDDLPGVAARVAGRFTLVSLLAQSVPGRADLTTEPRWTGLPAPLGLAVGTEAPEVPGGRPAEPLWHDLGNGHDLRAWERFGRLMRRFAGTGPLSEGT</sequence>
<dbReference type="RefSeq" id="WP_111870818.1">
    <property type="nucleotide sequence ID" value="NZ_QLYX01000015.1"/>
</dbReference>
<dbReference type="OrthoDB" id="5103427at2"/>
<proteinExistence type="predicted"/>
<dbReference type="Pfam" id="PF19674">
    <property type="entry name" value="DUF6177"/>
    <property type="match status" value="1"/>
</dbReference>
<comment type="caution">
    <text evidence="1">The sequence shown here is derived from an EMBL/GenBank/DDBJ whole genome shotgun (WGS) entry which is preliminary data.</text>
</comment>
<evidence type="ECO:0000313" key="1">
    <source>
        <dbReference type="EMBL" id="RAY11952.1"/>
    </source>
</evidence>
<dbReference type="Proteomes" id="UP000251891">
    <property type="component" value="Unassembled WGS sequence"/>
</dbReference>
<gene>
    <name evidence="1" type="ORF">DPM19_26725</name>
</gene>
<accession>A0A365GYR1</accession>
<protein>
    <submittedName>
        <fullName evidence="1">Uncharacterized protein</fullName>
    </submittedName>
</protein>
<evidence type="ECO:0000313" key="2">
    <source>
        <dbReference type="Proteomes" id="UP000251891"/>
    </source>
</evidence>
<dbReference type="InterPro" id="IPR046175">
    <property type="entry name" value="DUF6177"/>
</dbReference>